<evidence type="ECO:0000313" key="5">
    <source>
        <dbReference type="Proteomes" id="UP001549921"/>
    </source>
</evidence>
<dbReference type="GO" id="GO:0005737">
    <property type="term" value="C:cytoplasm"/>
    <property type="evidence" value="ECO:0007669"/>
    <property type="project" value="UniProtKB-SubCell"/>
</dbReference>
<dbReference type="InterPro" id="IPR052139">
    <property type="entry name" value="Methylosome_Comp_WDR77"/>
</dbReference>
<evidence type="ECO:0000256" key="1">
    <source>
        <dbReference type="ARBA" id="ARBA00004496"/>
    </source>
</evidence>
<feature type="repeat" description="WD" evidence="3">
    <location>
        <begin position="124"/>
        <end position="165"/>
    </location>
</feature>
<keyword evidence="3" id="KW-0853">WD repeat</keyword>
<dbReference type="PANTHER" id="PTHR46853:SF1">
    <property type="entry name" value="METHYLOSOME PROTEIN 50"/>
    <property type="match status" value="1"/>
</dbReference>
<dbReference type="Proteomes" id="UP001549921">
    <property type="component" value="Unassembled WGS sequence"/>
</dbReference>
<dbReference type="PROSITE" id="PS50294">
    <property type="entry name" value="WD_REPEATS_REGION"/>
    <property type="match status" value="1"/>
</dbReference>
<dbReference type="InterPro" id="IPR015943">
    <property type="entry name" value="WD40/YVTN_repeat-like_dom_sf"/>
</dbReference>
<feature type="repeat" description="WD" evidence="3">
    <location>
        <begin position="167"/>
        <end position="200"/>
    </location>
</feature>
<dbReference type="PROSITE" id="PS50082">
    <property type="entry name" value="WD_REPEATS_2"/>
    <property type="match status" value="2"/>
</dbReference>
<sequence>MENSNKIIPPHLNAEVYRTDTTGACSISYLDYIRLHADEGVLVGCSELTGRYWNGGASLYKTVPEAQKCHTEVKRSINLTSGTADGCFVGNPSKVLLCEDSGAVSIWTVSKDGAWKQWSEEISVAEHDDAVLAVDCLHSEQEYVTAGADGNIKVWDINEMICIRNYLAAHSLAIYGVVVRPSSSACFATGSLDYSVTLWDDNVSQPVLDLAKNNCSVRCLQWIDENKLIFGDEAGVMYSVDARKPETPTKLYDFPAAVHRLAVHPESKKVAVCCDNKIVSVCEVDESACPRVIYHDRHMHSNYVRDAAWDTKERKTLHTVGWDGEIKTHNISWD</sequence>
<comment type="caution">
    <text evidence="4">The sequence shown here is derived from an EMBL/GenBank/DDBJ whole genome shotgun (WGS) entry which is preliminary data.</text>
</comment>
<dbReference type="SUPFAM" id="SSF50978">
    <property type="entry name" value="WD40 repeat-like"/>
    <property type="match status" value="1"/>
</dbReference>
<organism evidence="4 5">
    <name type="scientific">Loxostege sticticalis</name>
    <name type="common">Beet webworm moth</name>
    <dbReference type="NCBI Taxonomy" id="481309"/>
    <lineage>
        <taxon>Eukaryota</taxon>
        <taxon>Metazoa</taxon>
        <taxon>Ecdysozoa</taxon>
        <taxon>Arthropoda</taxon>
        <taxon>Hexapoda</taxon>
        <taxon>Insecta</taxon>
        <taxon>Pterygota</taxon>
        <taxon>Neoptera</taxon>
        <taxon>Endopterygota</taxon>
        <taxon>Lepidoptera</taxon>
        <taxon>Glossata</taxon>
        <taxon>Ditrysia</taxon>
        <taxon>Pyraloidea</taxon>
        <taxon>Crambidae</taxon>
        <taxon>Pyraustinae</taxon>
        <taxon>Loxostege</taxon>
    </lineage>
</organism>
<proteinExistence type="predicted"/>
<gene>
    <name evidence="4" type="ORF">ABMA28_014209</name>
</gene>
<dbReference type="InterPro" id="IPR001680">
    <property type="entry name" value="WD40_rpt"/>
</dbReference>
<accession>A0ABD0TFW6</accession>
<protein>
    <recommendedName>
        <fullName evidence="6">Methylosome protein 50</fullName>
    </recommendedName>
</protein>
<dbReference type="PANTHER" id="PTHR46853">
    <property type="entry name" value="METHYLOSOME PROTEIN 50"/>
    <property type="match status" value="1"/>
</dbReference>
<reference evidence="4 5" key="1">
    <citation type="submission" date="2024-06" db="EMBL/GenBank/DDBJ databases">
        <title>A chromosome-level genome assembly of beet webworm, Loxostege sticticalis.</title>
        <authorList>
            <person name="Zhang Y."/>
        </authorList>
    </citation>
    <scope>NUCLEOTIDE SEQUENCE [LARGE SCALE GENOMIC DNA]</scope>
    <source>
        <strain evidence="4">AQ028</strain>
        <tissue evidence="4">Male pupae</tissue>
    </source>
</reference>
<evidence type="ECO:0008006" key="6">
    <source>
        <dbReference type="Google" id="ProtNLM"/>
    </source>
</evidence>
<evidence type="ECO:0000313" key="4">
    <source>
        <dbReference type="EMBL" id="KAL0841988.1"/>
    </source>
</evidence>
<dbReference type="EMBL" id="JBEDNZ010000005">
    <property type="protein sequence ID" value="KAL0841988.1"/>
    <property type="molecule type" value="Genomic_DNA"/>
</dbReference>
<dbReference type="Pfam" id="PF00400">
    <property type="entry name" value="WD40"/>
    <property type="match status" value="2"/>
</dbReference>
<evidence type="ECO:0000256" key="3">
    <source>
        <dbReference type="PROSITE-ProRule" id="PRU00221"/>
    </source>
</evidence>
<dbReference type="AlphaFoldDB" id="A0ABD0TFW6"/>
<keyword evidence="2" id="KW-0963">Cytoplasm</keyword>
<dbReference type="SMART" id="SM00320">
    <property type="entry name" value="WD40"/>
    <property type="match status" value="5"/>
</dbReference>
<dbReference type="InterPro" id="IPR036322">
    <property type="entry name" value="WD40_repeat_dom_sf"/>
</dbReference>
<name>A0ABD0TFW6_LOXSC</name>
<dbReference type="Gene3D" id="2.130.10.10">
    <property type="entry name" value="YVTN repeat-like/Quinoprotein amine dehydrogenase"/>
    <property type="match status" value="1"/>
</dbReference>
<comment type="subcellular location">
    <subcellularLocation>
        <location evidence="1">Cytoplasm</location>
    </subcellularLocation>
</comment>
<evidence type="ECO:0000256" key="2">
    <source>
        <dbReference type="ARBA" id="ARBA00022490"/>
    </source>
</evidence>